<gene>
    <name evidence="7" type="ORF">G4B88_011390</name>
</gene>
<dbReference type="InterPro" id="IPR035595">
    <property type="entry name" value="UDP_glycos_trans_CS"/>
</dbReference>
<dbReference type="EMBL" id="JAATIQ010000101">
    <property type="protein sequence ID" value="KAF4382438.1"/>
    <property type="molecule type" value="Genomic_DNA"/>
</dbReference>
<evidence type="ECO:0000256" key="5">
    <source>
        <dbReference type="RuleBase" id="RU362057"/>
    </source>
</evidence>
<keyword evidence="3 4" id="KW-0808">Transferase</keyword>
<evidence type="ECO:0000313" key="8">
    <source>
        <dbReference type="Proteomes" id="UP000583929"/>
    </source>
</evidence>
<keyword evidence="8" id="KW-1185">Reference proteome</keyword>
<keyword evidence="2 4" id="KW-0328">Glycosyltransferase</keyword>
<comment type="caution">
    <text evidence="7">The sequence shown here is derived from an EMBL/GenBank/DDBJ whole genome shotgun (WGS) entry which is preliminary data.</text>
</comment>
<dbReference type="FunFam" id="3.40.50.2000:FF:000047">
    <property type="entry name" value="Glycosyltransferase"/>
    <property type="match status" value="1"/>
</dbReference>
<dbReference type="Proteomes" id="UP000583929">
    <property type="component" value="Unassembled WGS sequence"/>
</dbReference>
<evidence type="ECO:0000313" key="7">
    <source>
        <dbReference type="EMBL" id="KAF4382438.1"/>
    </source>
</evidence>
<dbReference type="Pfam" id="PF00201">
    <property type="entry name" value="UDPGT"/>
    <property type="match status" value="1"/>
</dbReference>
<reference evidence="7 8" key="1">
    <citation type="journal article" date="2020" name="bioRxiv">
        <title>Sequence and annotation of 42 cannabis genomes reveals extensive copy number variation in cannabinoid synthesis and pathogen resistance genes.</title>
        <authorList>
            <person name="Mckernan K.J."/>
            <person name="Helbert Y."/>
            <person name="Kane L.T."/>
            <person name="Ebling H."/>
            <person name="Zhang L."/>
            <person name="Liu B."/>
            <person name="Eaton Z."/>
            <person name="Mclaughlin S."/>
            <person name="Kingan S."/>
            <person name="Baybayan P."/>
            <person name="Concepcion G."/>
            <person name="Jordan M."/>
            <person name="Riva A."/>
            <person name="Barbazuk W."/>
            <person name="Harkins T."/>
        </authorList>
    </citation>
    <scope>NUCLEOTIDE SEQUENCE [LARGE SCALE GENOMIC DNA]</scope>
    <source>
        <strain evidence="8">cv. Jamaican Lion 4</strain>
        <tissue evidence="7">Leaf</tissue>
    </source>
</reference>
<accession>A0A7J6GHX0</accession>
<protein>
    <recommendedName>
        <fullName evidence="5">Glycosyltransferase</fullName>
        <ecNumber evidence="5">2.4.1.-</ecNumber>
    </recommendedName>
</protein>
<evidence type="ECO:0000256" key="1">
    <source>
        <dbReference type="ARBA" id="ARBA00009995"/>
    </source>
</evidence>
<evidence type="ECO:0000259" key="6">
    <source>
        <dbReference type="Pfam" id="PF26168"/>
    </source>
</evidence>
<dbReference type="PROSITE" id="PS00375">
    <property type="entry name" value="UDPGT"/>
    <property type="match status" value="1"/>
</dbReference>
<dbReference type="Gene3D" id="3.40.50.2000">
    <property type="entry name" value="Glycogen Phosphorylase B"/>
    <property type="match status" value="2"/>
</dbReference>
<dbReference type="Pfam" id="PF26168">
    <property type="entry name" value="Glyco_transf_N"/>
    <property type="match status" value="1"/>
</dbReference>
<feature type="domain" description="Glycosyltransferase N-terminal" evidence="6">
    <location>
        <begin position="9"/>
        <end position="248"/>
    </location>
</feature>
<dbReference type="GO" id="GO:0035251">
    <property type="term" value="F:UDP-glucosyltransferase activity"/>
    <property type="evidence" value="ECO:0007669"/>
    <property type="project" value="TreeGrafter"/>
</dbReference>
<dbReference type="CDD" id="cd03784">
    <property type="entry name" value="GT1_Gtf-like"/>
    <property type="match status" value="1"/>
</dbReference>
<evidence type="ECO:0000256" key="2">
    <source>
        <dbReference type="ARBA" id="ARBA00022676"/>
    </source>
</evidence>
<proteinExistence type="inferred from homology"/>
<evidence type="ECO:0000256" key="3">
    <source>
        <dbReference type="ARBA" id="ARBA00022679"/>
    </source>
</evidence>
<dbReference type="AlphaFoldDB" id="A0A7J6GHX0"/>
<name>A0A7J6GHX0_CANSA</name>
<dbReference type="InterPro" id="IPR002213">
    <property type="entry name" value="UDP_glucos_trans"/>
</dbReference>
<organism evidence="7 8">
    <name type="scientific">Cannabis sativa</name>
    <name type="common">Hemp</name>
    <name type="synonym">Marijuana</name>
    <dbReference type="NCBI Taxonomy" id="3483"/>
    <lineage>
        <taxon>Eukaryota</taxon>
        <taxon>Viridiplantae</taxon>
        <taxon>Streptophyta</taxon>
        <taxon>Embryophyta</taxon>
        <taxon>Tracheophyta</taxon>
        <taxon>Spermatophyta</taxon>
        <taxon>Magnoliopsida</taxon>
        <taxon>eudicotyledons</taxon>
        <taxon>Gunneridae</taxon>
        <taxon>Pentapetalae</taxon>
        <taxon>rosids</taxon>
        <taxon>fabids</taxon>
        <taxon>Rosales</taxon>
        <taxon>Cannabaceae</taxon>
        <taxon>Cannabis</taxon>
    </lineage>
</organism>
<dbReference type="SUPFAM" id="SSF53756">
    <property type="entry name" value="UDP-Glycosyltransferase/glycogen phosphorylase"/>
    <property type="match status" value="1"/>
</dbReference>
<sequence length="484" mass="54874">MRSESHEHQLHVIFFPYMAQGHLIPNIHMAKLFASKGTKVTILTTSHFTPFLAKSIENNTSQINILNIKFPATEVGLPEEVDSSPAARTPEMFEKFVQACGKLAPQLDQILEQHLPDCLVCDALFPWATDVAEKFGIPTLLFNGTCNFAMCVVASLFLHEPYKKVSSDSEHFLIPDLPDQIELTASKLPYFMKHHDESTELGKLYIAIREVERRNYGIIVNSFYELEPAYADLYKKVSGIKTWQIGPLFLSDYNMSNSNNQLECMKWLDTKKPSSVIYVSFGSVANFNDEQLMEIATGLEASGQQFIWVVKKEKVEGVEEEWLPEGFEERMKERGLIVRGWAPQVPILEHEAVGGFVTHCGWNSILESVCAGVPMVTWPVAAEQFFNEKLVSQVLNIGVEVGARKWVRMVGDFVKRERIRNAVSRIMEGEEAEEMRRRVKSLAEMGRSAIKEAGSSMLDFNALFHDLRSARIARDSTHRQENVH</sequence>
<dbReference type="PANTHER" id="PTHR48047">
    <property type="entry name" value="GLYCOSYLTRANSFERASE"/>
    <property type="match status" value="1"/>
</dbReference>
<dbReference type="InterPro" id="IPR058980">
    <property type="entry name" value="Glyco_transf_N"/>
</dbReference>
<comment type="similarity">
    <text evidence="1 4">Belongs to the UDP-glycosyltransferase family.</text>
</comment>
<dbReference type="EC" id="2.4.1.-" evidence="5"/>
<dbReference type="PANTHER" id="PTHR48047:SF45">
    <property type="entry name" value="SCOPOLETIN GLUCOSYLTRANSFERASE-LIKE"/>
    <property type="match status" value="1"/>
</dbReference>
<evidence type="ECO:0000256" key="4">
    <source>
        <dbReference type="RuleBase" id="RU003718"/>
    </source>
</evidence>